<evidence type="ECO:0000256" key="3">
    <source>
        <dbReference type="ARBA" id="ARBA00004721"/>
    </source>
</evidence>
<evidence type="ECO:0000256" key="5">
    <source>
        <dbReference type="ARBA" id="ARBA00022617"/>
    </source>
</evidence>
<reference evidence="16" key="2">
    <citation type="submission" date="2015-01" db="EMBL/GenBank/DDBJ databases">
        <title>Evolutionary Origins and Diversification of the Mycorrhizal Mutualists.</title>
        <authorList>
            <consortium name="DOE Joint Genome Institute"/>
            <consortium name="Mycorrhizal Genomics Consortium"/>
            <person name="Kohler A."/>
            <person name="Kuo A."/>
            <person name="Nagy L.G."/>
            <person name="Floudas D."/>
            <person name="Copeland A."/>
            <person name="Barry K.W."/>
            <person name="Cichocki N."/>
            <person name="Veneault-Fourrey C."/>
            <person name="LaButti K."/>
            <person name="Lindquist E.A."/>
            <person name="Lipzen A."/>
            <person name="Lundell T."/>
            <person name="Morin E."/>
            <person name="Murat C."/>
            <person name="Riley R."/>
            <person name="Ohm R."/>
            <person name="Sun H."/>
            <person name="Tunlid A."/>
            <person name="Henrissat B."/>
            <person name="Grigoriev I.V."/>
            <person name="Hibbett D.S."/>
            <person name="Martin F."/>
        </authorList>
    </citation>
    <scope>NUCLEOTIDE SEQUENCE [LARGE SCALE GENOMIC DNA]</scope>
    <source>
        <strain evidence="16">F 1598</strain>
    </source>
</reference>
<dbReference type="InterPro" id="IPR017972">
    <property type="entry name" value="Cyt_P450_CS"/>
</dbReference>
<evidence type="ECO:0000256" key="12">
    <source>
        <dbReference type="ARBA" id="ARBA00023136"/>
    </source>
</evidence>
<dbReference type="GO" id="GO:0020037">
    <property type="term" value="F:heme binding"/>
    <property type="evidence" value="ECO:0007669"/>
    <property type="project" value="InterPro"/>
</dbReference>
<dbReference type="EMBL" id="KN832987">
    <property type="protein sequence ID" value="KIM84674.1"/>
    <property type="molecule type" value="Genomic_DNA"/>
</dbReference>
<evidence type="ECO:0000256" key="2">
    <source>
        <dbReference type="ARBA" id="ARBA00004370"/>
    </source>
</evidence>
<keyword evidence="6" id="KW-0812">Transmembrane</keyword>
<dbReference type="OrthoDB" id="1470350at2759"/>
<keyword evidence="8" id="KW-1133">Transmembrane helix</keyword>
<evidence type="ECO:0000256" key="9">
    <source>
        <dbReference type="ARBA" id="ARBA00023002"/>
    </source>
</evidence>
<feature type="binding site" description="axial binding residue" evidence="13">
    <location>
        <position position="447"/>
    </location>
    <ligand>
        <name>heme</name>
        <dbReference type="ChEBI" id="CHEBI:30413"/>
    </ligand>
    <ligandPart>
        <name>Fe</name>
        <dbReference type="ChEBI" id="CHEBI:18248"/>
    </ligandPart>
</feature>
<dbReference type="InterPro" id="IPR036396">
    <property type="entry name" value="Cyt_P450_sf"/>
</dbReference>
<dbReference type="InterPro" id="IPR050121">
    <property type="entry name" value="Cytochrome_P450_monoxygenase"/>
</dbReference>
<evidence type="ECO:0000256" key="6">
    <source>
        <dbReference type="ARBA" id="ARBA00022692"/>
    </source>
</evidence>
<keyword evidence="10 13" id="KW-0408">Iron</keyword>
<name>A0A0C3FYE2_PILCF</name>
<dbReference type="GO" id="GO:0005506">
    <property type="term" value="F:iron ion binding"/>
    <property type="evidence" value="ECO:0007669"/>
    <property type="project" value="InterPro"/>
</dbReference>
<evidence type="ECO:0000256" key="13">
    <source>
        <dbReference type="PIRSR" id="PIRSR602403-1"/>
    </source>
</evidence>
<dbReference type="GO" id="GO:0004497">
    <property type="term" value="F:monooxygenase activity"/>
    <property type="evidence" value="ECO:0007669"/>
    <property type="project" value="UniProtKB-KW"/>
</dbReference>
<reference evidence="15 16" key="1">
    <citation type="submission" date="2014-04" db="EMBL/GenBank/DDBJ databases">
        <authorList>
            <consortium name="DOE Joint Genome Institute"/>
            <person name="Kuo A."/>
            <person name="Tarkka M."/>
            <person name="Buscot F."/>
            <person name="Kohler A."/>
            <person name="Nagy L.G."/>
            <person name="Floudas D."/>
            <person name="Copeland A."/>
            <person name="Barry K.W."/>
            <person name="Cichocki N."/>
            <person name="Veneault-Fourrey C."/>
            <person name="LaButti K."/>
            <person name="Lindquist E.A."/>
            <person name="Lipzen A."/>
            <person name="Lundell T."/>
            <person name="Morin E."/>
            <person name="Murat C."/>
            <person name="Sun H."/>
            <person name="Tunlid A."/>
            <person name="Henrissat B."/>
            <person name="Grigoriev I.V."/>
            <person name="Hibbett D.S."/>
            <person name="Martin F."/>
            <person name="Nordberg H.P."/>
            <person name="Cantor M.N."/>
            <person name="Hua S.X."/>
        </authorList>
    </citation>
    <scope>NUCLEOTIDE SEQUENCE [LARGE SCALE GENOMIC DNA]</scope>
    <source>
        <strain evidence="15 16">F 1598</strain>
    </source>
</reference>
<sequence length="505" mass="57213">MPYLPKLVSASICVCVFRFIYRRVLVWIALRHVRGPNPSSIIWGEEWKLYCNEPGSLYIDWHKKYGKVVKFSGAFGNQMLSITDPRTIAYIVGEGTYQFPKPSGVRAWFKALLGEGILWVEGKEAHEKQRRALSPALNPQSVRNLTSIFYETSAKMAAQWGRQLDFSRANEVEIEVTDWAGRFALDTIGRTAFLDDFNCLSGQPHALAEALDGLTNHENSLSSFYIRALFWIFPSVLKVGKKGKMIKETRKELGNIASRLWQDAKVAGDSDDRTLMSLMRTSAQRMTEEEIAAQLRSIIQAAYEPISATIAWTLYELSVNAVLQNELREELSTPGDPTFDDLRNGYPLLDAILKEVLRTHPPILENHHQAAETISVPLSEPLHGTTDLQLIIPKGTILEIPLNVLQRDPSVWGPDAELFRPHRWLDRKKHITRRWDLFAFSDGPRVCLGKTFALAEIKALTITLIRQFSFSCPHEIESFQSFVVRPRIKGQGPSSLPLLVRKVAF</sequence>
<organism evidence="15 16">
    <name type="scientific">Piloderma croceum (strain F 1598)</name>
    <dbReference type="NCBI Taxonomy" id="765440"/>
    <lineage>
        <taxon>Eukaryota</taxon>
        <taxon>Fungi</taxon>
        <taxon>Dikarya</taxon>
        <taxon>Basidiomycota</taxon>
        <taxon>Agaricomycotina</taxon>
        <taxon>Agaricomycetes</taxon>
        <taxon>Agaricomycetidae</taxon>
        <taxon>Atheliales</taxon>
        <taxon>Atheliaceae</taxon>
        <taxon>Piloderma</taxon>
    </lineage>
</organism>
<evidence type="ECO:0000256" key="7">
    <source>
        <dbReference type="ARBA" id="ARBA00022723"/>
    </source>
</evidence>
<comment type="pathway">
    <text evidence="3">Secondary metabolite biosynthesis; terpenoid biosynthesis.</text>
</comment>
<comment type="cofactor">
    <cofactor evidence="1 13">
        <name>heme</name>
        <dbReference type="ChEBI" id="CHEBI:30413"/>
    </cofactor>
</comment>
<keyword evidence="9 14" id="KW-0560">Oxidoreductase</keyword>
<evidence type="ECO:0000256" key="1">
    <source>
        <dbReference type="ARBA" id="ARBA00001971"/>
    </source>
</evidence>
<evidence type="ECO:0000313" key="16">
    <source>
        <dbReference type="Proteomes" id="UP000054166"/>
    </source>
</evidence>
<comment type="subcellular location">
    <subcellularLocation>
        <location evidence="2">Membrane</location>
    </subcellularLocation>
</comment>
<evidence type="ECO:0000256" key="10">
    <source>
        <dbReference type="ARBA" id="ARBA00023004"/>
    </source>
</evidence>
<dbReference type="InParanoid" id="A0A0C3FYE2"/>
<comment type="similarity">
    <text evidence="4 14">Belongs to the cytochrome P450 family.</text>
</comment>
<dbReference type="InterPro" id="IPR002403">
    <property type="entry name" value="Cyt_P450_E_grp-IV"/>
</dbReference>
<proteinExistence type="inferred from homology"/>
<keyword evidence="12" id="KW-0472">Membrane</keyword>
<dbReference type="SUPFAM" id="SSF48264">
    <property type="entry name" value="Cytochrome P450"/>
    <property type="match status" value="1"/>
</dbReference>
<dbReference type="Gene3D" id="1.10.630.10">
    <property type="entry name" value="Cytochrome P450"/>
    <property type="match status" value="1"/>
</dbReference>
<dbReference type="STRING" id="765440.A0A0C3FYE2"/>
<dbReference type="GO" id="GO:0016705">
    <property type="term" value="F:oxidoreductase activity, acting on paired donors, with incorporation or reduction of molecular oxygen"/>
    <property type="evidence" value="ECO:0007669"/>
    <property type="project" value="InterPro"/>
</dbReference>
<protein>
    <recommendedName>
        <fullName evidence="17">Cytochrome P450</fullName>
    </recommendedName>
</protein>
<keyword evidence="7 13" id="KW-0479">Metal-binding</keyword>
<evidence type="ECO:0000256" key="8">
    <source>
        <dbReference type="ARBA" id="ARBA00022989"/>
    </source>
</evidence>
<gene>
    <name evidence="15" type="ORF">PILCRDRAFT_96778</name>
</gene>
<dbReference type="Pfam" id="PF00067">
    <property type="entry name" value="p450"/>
    <property type="match status" value="1"/>
</dbReference>
<dbReference type="PROSITE" id="PS00086">
    <property type="entry name" value="CYTOCHROME_P450"/>
    <property type="match status" value="1"/>
</dbReference>
<dbReference type="Proteomes" id="UP000054166">
    <property type="component" value="Unassembled WGS sequence"/>
</dbReference>
<evidence type="ECO:0008006" key="17">
    <source>
        <dbReference type="Google" id="ProtNLM"/>
    </source>
</evidence>
<dbReference type="PANTHER" id="PTHR24305:SF166">
    <property type="entry name" value="CYTOCHROME P450 12A4, MITOCHONDRIAL-RELATED"/>
    <property type="match status" value="1"/>
</dbReference>
<dbReference type="GO" id="GO:0016020">
    <property type="term" value="C:membrane"/>
    <property type="evidence" value="ECO:0007669"/>
    <property type="project" value="UniProtKB-SubCell"/>
</dbReference>
<keyword evidence="11 14" id="KW-0503">Monooxygenase</keyword>
<evidence type="ECO:0000256" key="14">
    <source>
        <dbReference type="RuleBase" id="RU000461"/>
    </source>
</evidence>
<keyword evidence="16" id="KW-1185">Reference proteome</keyword>
<dbReference type="PRINTS" id="PR00385">
    <property type="entry name" value="P450"/>
</dbReference>
<evidence type="ECO:0000256" key="11">
    <source>
        <dbReference type="ARBA" id="ARBA00023033"/>
    </source>
</evidence>
<evidence type="ECO:0000313" key="15">
    <source>
        <dbReference type="EMBL" id="KIM84674.1"/>
    </source>
</evidence>
<dbReference type="PANTHER" id="PTHR24305">
    <property type="entry name" value="CYTOCHROME P450"/>
    <property type="match status" value="1"/>
</dbReference>
<keyword evidence="5 13" id="KW-0349">Heme</keyword>
<dbReference type="AlphaFoldDB" id="A0A0C3FYE2"/>
<accession>A0A0C3FYE2</accession>
<dbReference type="InterPro" id="IPR001128">
    <property type="entry name" value="Cyt_P450"/>
</dbReference>
<dbReference type="PRINTS" id="PR00465">
    <property type="entry name" value="EP450IV"/>
</dbReference>
<evidence type="ECO:0000256" key="4">
    <source>
        <dbReference type="ARBA" id="ARBA00010617"/>
    </source>
</evidence>
<dbReference type="HOGENOM" id="CLU_001570_5_11_1"/>